<dbReference type="GeneID" id="9592603"/>
<dbReference type="HOGENOM" id="CLU_148782_1_1_1"/>
<sequence>MGGGGQYPYPKYVWSPTGGWWGRPAAWKANTAVLGVAMLGAAYLVGLAGEARAERPFIDAQREINKRAQAIKAKAEAEAQAAS</sequence>
<gene>
    <name evidence="2" type="ORF">SCHCODRAFT_110063</name>
</gene>
<dbReference type="eggNOG" id="ENOG502S6YK">
    <property type="taxonomic scope" value="Eukaryota"/>
</dbReference>
<evidence type="ECO:0000256" key="1">
    <source>
        <dbReference type="SAM" id="Phobius"/>
    </source>
</evidence>
<dbReference type="AlphaFoldDB" id="D8Q670"/>
<organism evidence="3">
    <name type="scientific">Schizophyllum commune (strain H4-8 / FGSC 9210)</name>
    <name type="common">Split gill fungus</name>
    <dbReference type="NCBI Taxonomy" id="578458"/>
    <lineage>
        <taxon>Eukaryota</taxon>
        <taxon>Fungi</taxon>
        <taxon>Dikarya</taxon>
        <taxon>Basidiomycota</taxon>
        <taxon>Agaricomycotina</taxon>
        <taxon>Agaricomycetes</taxon>
        <taxon>Agaricomycetidae</taxon>
        <taxon>Agaricales</taxon>
        <taxon>Schizophyllaceae</taxon>
        <taxon>Schizophyllum</taxon>
    </lineage>
</organism>
<dbReference type="PANTHER" id="PTHR34286:SF1">
    <property type="entry name" value="TRANSMEMBRANE PROTEIN"/>
    <property type="match status" value="1"/>
</dbReference>
<dbReference type="OMA" id="EKEWRYN"/>
<evidence type="ECO:0000313" key="3">
    <source>
        <dbReference type="Proteomes" id="UP000007431"/>
    </source>
</evidence>
<feature type="transmembrane region" description="Helical" evidence="1">
    <location>
        <begin position="25"/>
        <end position="45"/>
    </location>
</feature>
<keyword evidence="1" id="KW-0472">Membrane</keyword>
<accession>D8Q670</accession>
<reference evidence="2 3" key="1">
    <citation type="journal article" date="2010" name="Nat. Biotechnol.">
        <title>Genome sequence of the model mushroom Schizophyllum commune.</title>
        <authorList>
            <person name="Ohm R.A."/>
            <person name="de Jong J.F."/>
            <person name="Lugones L.G."/>
            <person name="Aerts A."/>
            <person name="Kothe E."/>
            <person name="Stajich J.E."/>
            <person name="de Vries R.P."/>
            <person name="Record E."/>
            <person name="Levasseur A."/>
            <person name="Baker S.E."/>
            <person name="Bartholomew K.A."/>
            <person name="Coutinho P.M."/>
            <person name="Erdmann S."/>
            <person name="Fowler T.J."/>
            <person name="Gathman A.C."/>
            <person name="Lombard V."/>
            <person name="Henrissat B."/>
            <person name="Knabe N."/>
            <person name="Kuees U."/>
            <person name="Lilly W.W."/>
            <person name="Lindquist E."/>
            <person name="Lucas S."/>
            <person name="Magnuson J.K."/>
            <person name="Piumi F."/>
            <person name="Raudaskoski M."/>
            <person name="Salamov A."/>
            <person name="Schmutz J."/>
            <person name="Schwarze F.W.M.R."/>
            <person name="vanKuyk P.A."/>
            <person name="Horton J.S."/>
            <person name="Grigoriev I.V."/>
            <person name="Woesten H.A.B."/>
        </authorList>
    </citation>
    <scope>NUCLEOTIDE SEQUENCE [LARGE SCALE GENOMIC DNA]</scope>
    <source>
        <strain evidence="3">H4-8 / FGSC 9210</strain>
    </source>
</reference>
<keyword evidence="1" id="KW-1133">Transmembrane helix</keyword>
<keyword evidence="3" id="KW-1185">Reference proteome</keyword>
<dbReference type="PANTHER" id="PTHR34286">
    <property type="entry name" value="TRANSMEMBRANE PROTEIN"/>
    <property type="match status" value="1"/>
</dbReference>
<evidence type="ECO:0000313" key="2">
    <source>
        <dbReference type="EMBL" id="EFI96186.1"/>
    </source>
</evidence>
<dbReference type="OrthoDB" id="2100988at2759"/>
<proteinExistence type="predicted"/>
<dbReference type="RefSeq" id="XP_003031089.1">
    <property type="nucleotide sequence ID" value="XM_003031043.1"/>
</dbReference>
<dbReference type="EMBL" id="GL377307">
    <property type="protein sequence ID" value="EFI96186.1"/>
    <property type="molecule type" value="Genomic_DNA"/>
</dbReference>
<dbReference type="Proteomes" id="UP000007431">
    <property type="component" value="Unassembled WGS sequence"/>
</dbReference>
<feature type="non-terminal residue" evidence="2">
    <location>
        <position position="83"/>
    </location>
</feature>
<protein>
    <submittedName>
        <fullName evidence="2">Uncharacterized protein</fullName>
    </submittedName>
</protein>
<dbReference type="InParanoid" id="D8Q670"/>
<dbReference type="VEuPathDB" id="FungiDB:SCHCODRAFT_02628069"/>
<name>D8Q670_SCHCM</name>
<dbReference type="STRING" id="578458.D8Q670"/>
<dbReference type="KEGG" id="scm:SCHCO_02628069"/>
<keyword evidence="1" id="KW-0812">Transmembrane</keyword>